<evidence type="ECO:0000313" key="2">
    <source>
        <dbReference type="Proteomes" id="UP001519460"/>
    </source>
</evidence>
<dbReference type="AlphaFoldDB" id="A0ABD0LHR9"/>
<dbReference type="EMBL" id="JACVVK020000048">
    <property type="protein sequence ID" value="KAK7498751.1"/>
    <property type="molecule type" value="Genomic_DNA"/>
</dbReference>
<name>A0ABD0LHR9_9CAEN</name>
<feature type="non-terminal residue" evidence="1">
    <location>
        <position position="1"/>
    </location>
</feature>
<organism evidence="1 2">
    <name type="scientific">Batillaria attramentaria</name>
    <dbReference type="NCBI Taxonomy" id="370345"/>
    <lineage>
        <taxon>Eukaryota</taxon>
        <taxon>Metazoa</taxon>
        <taxon>Spiralia</taxon>
        <taxon>Lophotrochozoa</taxon>
        <taxon>Mollusca</taxon>
        <taxon>Gastropoda</taxon>
        <taxon>Caenogastropoda</taxon>
        <taxon>Sorbeoconcha</taxon>
        <taxon>Cerithioidea</taxon>
        <taxon>Batillariidae</taxon>
        <taxon>Batillaria</taxon>
    </lineage>
</organism>
<protein>
    <submittedName>
        <fullName evidence="1">Uncharacterized protein</fullName>
    </submittedName>
</protein>
<accession>A0ABD0LHR9</accession>
<dbReference type="Proteomes" id="UP001519460">
    <property type="component" value="Unassembled WGS sequence"/>
</dbReference>
<gene>
    <name evidence="1" type="ORF">BaRGS_00009843</name>
</gene>
<proteinExistence type="predicted"/>
<keyword evidence="2" id="KW-1185">Reference proteome</keyword>
<evidence type="ECO:0000313" key="1">
    <source>
        <dbReference type="EMBL" id="KAK7498751.1"/>
    </source>
</evidence>
<comment type="caution">
    <text evidence="1">The sequence shown here is derived from an EMBL/GenBank/DDBJ whole genome shotgun (WGS) entry which is preliminary data.</text>
</comment>
<reference evidence="1 2" key="1">
    <citation type="journal article" date="2023" name="Sci. Data">
        <title>Genome assembly of the Korean intertidal mud-creeper Batillaria attramentaria.</title>
        <authorList>
            <person name="Patra A.K."/>
            <person name="Ho P.T."/>
            <person name="Jun S."/>
            <person name="Lee S.J."/>
            <person name="Kim Y."/>
            <person name="Won Y.J."/>
        </authorList>
    </citation>
    <scope>NUCLEOTIDE SEQUENCE [LARGE SCALE GENOMIC DNA]</scope>
    <source>
        <strain evidence="1">Wonlab-2016</strain>
    </source>
</reference>
<sequence length="94" mass="10029">IQFSVLLSSPSLQLKVTDHRREGQAMTCVFLLSASHCKTVLTCLLSSSCGKRAEETGVNAFLGLVSKLGFTPAQTTTGRLAHVLITSTPATDMF</sequence>